<keyword evidence="3" id="KW-1003">Cell membrane</keyword>
<accession>C4L9G6</accession>
<evidence type="ECO:0000313" key="9">
    <source>
        <dbReference type="Proteomes" id="UP000009073"/>
    </source>
</evidence>
<feature type="transmembrane region" description="Helical" evidence="7">
    <location>
        <begin position="188"/>
        <end position="205"/>
    </location>
</feature>
<dbReference type="HOGENOM" id="CLU_079569_2_1_6"/>
<dbReference type="OrthoDB" id="9804822at2"/>
<evidence type="ECO:0000256" key="1">
    <source>
        <dbReference type="ARBA" id="ARBA00004651"/>
    </source>
</evidence>
<keyword evidence="6 7" id="KW-0472">Membrane</keyword>
<comment type="subcellular location">
    <subcellularLocation>
        <location evidence="1">Cell membrane</location>
        <topology evidence="1">Multi-pass membrane protein</topology>
    </subcellularLocation>
</comment>
<name>C4L9G6_TOLAT</name>
<feature type="transmembrane region" description="Helical" evidence="7">
    <location>
        <begin position="6"/>
        <end position="28"/>
    </location>
</feature>
<dbReference type="eggNOG" id="COG1280">
    <property type="taxonomic scope" value="Bacteria"/>
</dbReference>
<organism evidence="8 9">
    <name type="scientific">Tolumonas auensis (strain DSM 9187 / NBRC 110442 / TA 4)</name>
    <dbReference type="NCBI Taxonomy" id="595494"/>
    <lineage>
        <taxon>Bacteria</taxon>
        <taxon>Pseudomonadati</taxon>
        <taxon>Pseudomonadota</taxon>
        <taxon>Gammaproteobacteria</taxon>
        <taxon>Aeromonadales</taxon>
        <taxon>Aeromonadaceae</taxon>
        <taxon>Tolumonas</taxon>
    </lineage>
</organism>
<dbReference type="EMBL" id="CP001616">
    <property type="protein sequence ID" value="ACQ92065.1"/>
    <property type="molecule type" value="Genomic_DNA"/>
</dbReference>
<evidence type="ECO:0000256" key="5">
    <source>
        <dbReference type="ARBA" id="ARBA00022989"/>
    </source>
</evidence>
<evidence type="ECO:0000313" key="8">
    <source>
        <dbReference type="EMBL" id="ACQ92065.1"/>
    </source>
</evidence>
<reference evidence="8 9" key="2">
    <citation type="journal article" date="2011" name="Stand. Genomic Sci.">
        <title>Complete genome sequence of Tolumonas auensis type strain (TA 4).</title>
        <authorList>
            <person name="Chertkov O."/>
            <person name="Copeland A."/>
            <person name="Lucas S."/>
            <person name="Lapidus A."/>
            <person name="Berry K.W."/>
            <person name="Detter J.C."/>
            <person name="Del Rio T.G."/>
            <person name="Hammon N."/>
            <person name="Dalin E."/>
            <person name="Tice H."/>
            <person name="Pitluck S."/>
            <person name="Richardson P."/>
            <person name="Bruce D."/>
            <person name="Goodwin L."/>
            <person name="Han C."/>
            <person name="Tapia R."/>
            <person name="Saunders E."/>
            <person name="Schmutz J."/>
            <person name="Brettin T."/>
            <person name="Larimer F."/>
            <person name="Land M."/>
            <person name="Hauser L."/>
            <person name="Spring S."/>
            <person name="Rohde M."/>
            <person name="Kyrpides N.C."/>
            <person name="Ivanova N."/>
            <person name="Goker M."/>
            <person name="Beller H.R."/>
            <person name="Klenk H.P."/>
            <person name="Woyke T."/>
        </authorList>
    </citation>
    <scope>NUCLEOTIDE SEQUENCE [LARGE SCALE GENOMIC DNA]</scope>
    <source>
        <strain evidence="9">DSM 9187 / TA4</strain>
    </source>
</reference>
<dbReference type="PANTHER" id="PTHR30086:SF14">
    <property type="entry name" value="HOMOSERINE_HOMOSERINE LACTONE EFFLUX PROTEIN"/>
    <property type="match status" value="1"/>
</dbReference>
<reference evidence="9" key="1">
    <citation type="submission" date="2009-05" db="EMBL/GenBank/DDBJ databases">
        <title>Complete sequence of Tolumonas auensis DSM 9187.</title>
        <authorList>
            <consortium name="US DOE Joint Genome Institute"/>
            <person name="Lucas S."/>
            <person name="Copeland A."/>
            <person name="Lapidus A."/>
            <person name="Glavina del Rio T."/>
            <person name="Tice H."/>
            <person name="Bruce D."/>
            <person name="Goodwin L."/>
            <person name="Pitluck S."/>
            <person name="Chertkov O."/>
            <person name="Brettin T."/>
            <person name="Detter J.C."/>
            <person name="Han C."/>
            <person name="Larimer F."/>
            <person name="Land M."/>
            <person name="Hauser L."/>
            <person name="Kyrpides N."/>
            <person name="Mikhailova N."/>
            <person name="Spring S."/>
            <person name="Beller H."/>
        </authorList>
    </citation>
    <scope>NUCLEOTIDE SEQUENCE [LARGE SCALE GENOMIC DNA]</scope>
    <source>
        <strain evidence="9">DSM 9187 / TA4</strain>
    </source>
</reference>
<keyword evidence="9" id="KW-1185">Reference proteome</keyword>
<keyword evidence="5 7" id="KW-1133">Transmembrane helix</keyword>
<dbReference type="KEGG" id="tau:Tola_0436"/>
<dbReference type="NCBIfam" id="NF007812">
    <property type="entry name" value="PRK10520.1"/>
    <property type="match status" value="1"/>
</dbReference>
<evidence type="ECO:0000256" key="2">
    <source>
        <dbReference type="ARBA" id="ARBA00007928"/>
    </source>
</evidence>
<comment type="similarity">
    <text evidence="2">Belongs to the Rht family.</text>
</comment>
<keyword evidence="4 7" id="KW-0812">Transmembrane</keyword>
<evidence type="ECO:0000256" key="7">
    <source>
        <dbReference type="SAM" id="Phobius"/>
    </source>
</evidence>
<dbReference type="STRING" id="595494.Tola_0436"/>
<evidence type="ECO:0000256" key="3">
    <source>
        <dbReference type="ARBA" id="ARBA00022475"/>
    </source>
</evidence>
<dbReference type="GO" id="GO:0042970">
    <property type="term" value="F:homoserine transmembrane transporter activity"/>
    <property type="evidence" value="ECO:0007669"/>
    <property type="project" value="TreeGrafter"/>
</dbReference>
<gene>
    <name evidence="8" type="ordered locus">Tola_0436</name>
</gene>
<dbReference type="GO" id="GO:0005886">
    <property type="term" value="C:plasma membrane"/>
    <property type="evidence" value="ECO:0007669"/>
    <property type="project" value="UniProtKB-SubCell"/>
</dbReference>
<evidence type="ECO:0000256" key="4">
    <source>
        <dbReference type="ARBA" id="ARBA00022692"/>
    </source>
</evidence>
<dbReference type="Proteomes" id="UP000009073">
    <property type="component" value="Chromosome"/>
</dbReference>
<dbReference type="PIRSF" id="PIRSF006324">
    <property type="entry name" value="LeuE"/>
    <property type="match status" value="1"/>
</dbReference>
<dbReference type="AlphaFoldDB" id="C4L9G6"/>
<evidence type="ECO:0000256" key="6">
    <source>
        <dbReference type="ARBA" id="ARBA00023136"/>
    </source>
</evidence>
<dbReference type="PANTHER" id="PTHR30086">
    <property type="entry name" value="ARGININE EXPORTER PROTEIN ARGO"/>
    <property type="match status" value="1"/>
</dbReference>
<proteinExistence type="inferred from homology"/>
<dbReference type="RefSeq" id="WP_012728664.1">
    <property type="nucleotide sequence ID" value="NC_012691.1"/>
</dbReference>
<feature type="transmembrane region" description="Helical" evidence="7">
    <location>
        <begin position="112"/>
        <end position="138"/>
    </location>
</feature>
<sequence>MDFHVWLTYLATTIVFSIYPGSGAVNTISNAIRYGVRGSVPAIAGLQLGLSIHLALVGVGLGTLLAQSATAFAVLKWLGVAYLVWLGWTKWREVPQLMKNGVGQEDGPRPALFWPAVFVNITNPKSIVFLVALFPQFLHADYPLWSQALILSVTCVLVDIIVMLGYASLAAPLTHLVQNEKGMRTQNRIFGSLFIAAGALLSGASR</sequence>
<feature type="transmembrane region" description="Helical" evidence="7">
    <location>
        <begin position="144"/>
        <end position="167"/>
    </location>
</feature>
<dbReference type="Pfam" id="PF01810">
    <property type="entry name" value="LysE"/>
    <property type="match status" value="1"/>
</dbReference>
<dbReference type="InterPro" id="IPR001123">
    <property type="entry name" value="LeuE-type"/>
</dbReference>
<feature type="transmembrane region" description="Helical" evidence="7">
    <location>
        <begin position="71"/>
        <end position="91"/>
    </location>
</feature>
<protein>
    <submittedName>
        <fullName evidence="8">Lysine exporter protein (LYSE/YGGA)</fullName>
    </submittedName>
</protein>
<feature type="transmembrane region" description="Helical" evidence="7">
    <location>
        <begin position="40"/>
        <end position="65"/>
    </location>
</feature>